<reference evidence="1" key="2">
    <citation type="submission" date="2022-04" db="EMBL/GenBank/DDBJ databases">
        <authorList>
            <person name="Bromfield E.S.P."/>
            <person name="Cloutier S."/>
        </authorList>
    </citation>
    <scope>NUCLEOTIDE SEQUENCE</scope>
    <source>
        <strain evidence="1">1S5</strain>
    </source>
</reference>
<dbReference type="RefSeq" id="WP_166063137.1">
    <property type="nucleotide sequence ID" value="NZ_CP096255.1"/>
</dbReference>
<sequence length="248" mass="27845">MQDEFAEADLLSLLKNGVKRSIDLIAHITDYHGGPVTTEYMLTSDLARELIEQNYQVEVEYLNRNFANGLTMRRSGRPIKKFGSKRTDVAVLFNHFAPLAMIEIKTGVKTVRGIAADLIKITDTIDALKPEFASRVWGAAVFQVHIPGSKSRYEEAHFKAAIDETMKLIGKGLTNHAKTHPNYNFRLHSLQAANEGYTPRELEPDGNGGFVWGQDGHATRYYAVLIKSKIAKPRLPRTIEELKAYSQT</sequence>
<name>A0A8T5UVI3_9BRAD</name>
<dbReference type="Proteomes" id="UP000551709">
    <property type="component" value="Chromosome"/>
</dbReference>
<dbReference type="EMBL" id="CP096255">
    <property type="protein sequence ID" value="UPT87858.1"/>
    <property type="molecule type" value="Genomic_DNA"/>
</dbReference>
<dbReference type="AlphaFoldDB" id="A0A8T5UVI3"/>
<accession>A0A8T5UVI3</accession>
<evidence type="ECO:0000313" key="2">
    <source>
        <dbReference type="Proteomes" id="UP000551709"/>
    </source>
</evidence>
<reference evidence="1" key="1">
    <citation type="journal article" date="2017" name="Syst. Appl. Microbiol.">
        <title>Soybeans inoculated with root zone soils of Canadian native legumes harbour diverse and novel Bradyrhizobium spp. that possess agricultural potential.</title>
        <authorList>
            <person name="Bromfield E.S.P."/>
            <person name="Cloutier S."/>
            <person name="Tambong J.T."/>
            <person name="Tran Thi T.V."/>
        </authorList>
    </citation>
    <scope>NUCLEOTIDE SEQUENCE</scope>
    <source>
        <strain evidence="1">1S5</strain>
    </source>
</reference>
<protein>
    <submittedName>
        <fullName evidence="1">Uncharacterized protein</fullName>
    </submittedName>
</protein>
<proteinExistence type="predicted"/>
<gene>
    <name evidence="1" type="ORF">HAP41_0000001460</name>
</gene>
<organism evidence="1 2">
    <name type="scientific">Bradyrhizobium barranii subsp. apii</name>
    <dbReference type="NCBI Taxonomy" id="2819348"/>
    <lineage>
        <taxon>Bacteria</taxon>
        <taxon>Pseudomonadati</taxon>
        <taxon>Pseudomonadota</taxon>
        <taxon>Alphaproteobacteria</taxon>
        <taxon>Hyphomicrobiales</taxon>
        <taxon>Nitrobacteraceae</taxon>
        <taxon>Bradyrhizobium</taxon>
        <taxon>Bradyrhizobium barranii</taxon>
    </lineage>
</organism>
<evidence type="ECO:0000313" key="1">
    <source>
        <dbReference type="EMBL" id="UPT87858.1"/>
    </source>
</evidence>